<dbReference type="OrthoDB" id="3457164at2"/>
<name>A0A5M3WU23_9ACTN</name>
<dbReference type="SUPFAM" id="SSF51679">
    <property type="entry name" value="Bacterial luciferase-like"/>
    <property type="match status" value="1"/>
</dbReference>
<evidence type="ECO:0000313" key="4">
    <source>
        <dbReference type="Proteomes" id="UP000331127"/>
    </source>
</evidence>
<keyword evidence="1" id="KW-0560">Oxidoreductase</keyword>
<dbReference type="InterPro" id="IPR011251">
    <property type="entry name" value="Luciferase-like_dom"/>
</dbReference>
<evidence type="ECO:0000259" key="2">
    <source>
        <dbReference type="Pfam" id="PF00296"/>
    </source>
</evidence>
<comment type="caution">
    <text evidence="3">The sequence shown here is derived from an EMBL/GenBank/DDBJ whole genome shotgun (WGS) entry which is preliminary data.</text>
</comment>
<dbReference type="RefSeq" id="WP_155358227.1">
    <property type="nucleotide sequence ID" value="NZ_BAAAHL010000009.1"/>
</dbReference>
<dbReference type="AlphaFoldDB" id="A0A5M3WU23"/>
<dbReference type="InterPro" id="IPR050564">
    <property type="entry name" value="F420-G6PD/mer"/>
</dbReference>
<dbReference type="Gene3D" id="3.20.20.30">
    <property type="entry name" value="Luciferase-like domain"/>
    <property type="match status" value="1"/>
</dbReference>
<dbReference type="EMBL" id="BLAE01000041">
    <property type="protein sequence ID" value="GES12947.1"/>
    <property type="molecule type" value="Genomic_DNA"/>
</dbReference>
<dbReference type="GO" id="GO:0016705">
    <property type="term" value="F:oxidoreductase activity, acting on paired donors, with incorporation or reduction of molecular oxygen"/>
    <property type="evidence" value="ECO:0007669"/>
    <property type="project" value="InterPro"/>
</dbReference>
<sequence length="348" mass="37020">MSEVRWGVTLPLPGLGLHQHREIVEALPSLGYGDVWTGEGGGYDGLTALTAALAWSPGLRAGTGVLPAQTRGPGVLAQTAASMAELGQAEVLLGIGSSVPAHVTALNGRPHGRPYAHVRDLLRFLRRAFDGEHVIEAYETFSIDFKLRQRLPVRPKVIVGALRPGMLKLAFTEGDGAITNVLAAHEVPRIVEAAGPRTGGQELVVKIFVTPTEDAGHARAAGRAFLGWILNQPPYRAFHDWLGRGEALAASRAAWDAGDQRGAAEALPDSVVDELWVHGSPAECRAHIARYLHSGVTAVELHLTQTPELRAAPDTLPDVLSALRVPALVPPPTWNGRAGRAELPTEQG</sequence>
<evidence type="ECO:0000256" key="1">
    <source>
        <dbReference type="ARBA" id="ARBA00023002"/>
    </source>
</evidence>
<dbReference type="Proteomes" id="UP000331127">
    <property type="component" value="Unassembled WGS sequence"/>
</dbReference>
<accession>A0A5M3WU23</accession>
<dbReference type="PANTHER" id="PTHR43244:SF1">
    <property type="entry name" value="5,10-METHYLENETETRAHYDROMETHANOPTERIN REDUCTASE"/>
    <property type="match status" value="1"/>
</dbReference>
<evidence type="ECO:0000313" key="3">
    <source>
        <dbReference type="EMBL" id="GES12947.1"/>
    </source>
</evidence>
<feature type="domain" description="Luciferase-like" evidence="2">
    <location>
        <begin position="16"/>
        <end position="297"/>
    </location>
</feature>
<protein>
    <submittedName>
        <fullName evidence="3">LLM class F420-dependent oxidoreductase</fullName>
    </submittedName>
</protein>
<dbReference type="NCBIfam" id="TIGR03841">
    <property type="entry name" value="F420_Rv3093c"/>
    <property type="match status" value="1"/>
</dbReference>
<dbReference type="Pfam" id="PF00296">
    <property type="entry name" value="Bac_luciferase"/>
    <property type="match status" value="1"/>
</dbReference>
<reference evidence="3 4" key="1">
    <citation type="submission" date="2019-10" db="EMBL/GenBank/DDBJ databases">
        <title>Whole genome shotgun sequence of Acrocarpospora macrocephala NBRC 16266.</title>
        <authorList>
            <person name="Ichikawa N."/>
            <person name="Kimura A."/>
            <person name="Kitahashi Y."/>
            <person name="Komaki H."/>
            <person name="Oguchi A."/>
        </authorList>
    </citation>
    <scope>NUCLEOTIDE SEQUENCE [LARGE SCALE GENOMIC DNA]</scope>
    <source>
        <strain evidence="3 4">NBRC 16266</strain>
    </source>
</reference>
<dbReference type="InterPro" id="IPR036661">
    <property type="entry name" value="Luciferase-like_sf"/>
</dbReference>
<dbReference type="InterPro" id="IPR022526">
    <property type="entry name" value="F420_Rv3093c"/>
</dbReference>
<organism evidence="3 4">
    <name type="scientific">Acrocarpospora macrocephala</name>
    <dbReference type="NCBI Taxonomy" id="150177"/>
    <lineage>
        <taxon>Bacteria</taxon>
        <taxon>Bacillati</taxon>
        <taxon>Actinomycetota</taxon>
        <taxon>Actinomycetes</taxon>
        <taxon>Streptosporangiales</taxon>
        <taxon>Streptosporangiaceae</taxon>
        <taxon>Acrocarpospora</taxon>
    </lineage>
</organism>
<dbReference type="PANTHER" id="PTHR43244">
    <property type="match status" value="1"/>
</dbReference>
<proteinExistence type="predicted"/>
<keyword evidence="4" id="KW-1185">Reference proteome</keyword>
<gene>
    <name evidence="3" type="ORF">Amac_065440</name>
</gene>